<gene>
    <name evidence="2" type="ORF">HNP55_004565</name>
</gene>
<reference evidence="2 3" key="1">
    <citation type="submission" date="2020-08" db="EMBL/GenBank/DDBJ databases">
        <title>Functional genomics of gut bacteria from endangered species of beetles.</title>
        <authorList>
            <person name="Carlos-Shanley C."/>
        </authorList>
    </citation>
    <scope>NUCLEOTIDE SEQUENCE [LARGE SCALE GENOMIC DNA]</scope>
    <source>
        <strain evidence="2 3">S00239</strain>
    </source>
</reference>
<name>A0A840LE94_9BURK</name>
<evidence type="ECO:0000313" key="3">
    <source>
        <dbReference type="Proteomes" id="UP000562027"/>
    </source>
</evidence>
<evidence type="ECO:0000256" key="1">
    <source>
        <dbReference type="SAM" id="SignalP"/>
    </source>
</evidence>
<comment type="caution">
    <text evidence="2">The sequence shown here is derived from an EMBL/GenBank/DDBJ whole genome shotgun (WGS) entry which is preliminary data.</text>
</comment>
<evidence type="ECO:0000313" key="2">
    <source>
        <dbReference type="EMBL" id="MBB4846011.1"/>
    </source>
</evidence>
<dbReference type="AlphaFoldDB" id="A0A840LE94"/>
<feature type="signal peptide" evidence="1">
    <location>
        <begin position="1"/>
        <end position="32"/>
    </location>
</feature>
<organism evidence="2 3">
    <name type="scientific">Roseateles oligotrophus</name>
    <dbReference type="NCBI Taxonomy" id="1769250"/>
    <lineage>
        <taxon>Bacteria</taxon>
        <taxon>Pseudomonadati</taxon>
        <taxon>Pseudomonadota</taxon>
        <taxon>Betaproteobacteria</taxon>
        <taxon>Burkholderiales</taxon>
        <taxon>Sphaerotilaceae</taxon>
        <taxon>Roseateles</taxon>
    </lineage>
</organism>
<feature type="chain" id="PRO_5032595379" description="Outer membrane protein with beta-barrel domain" evidence="1">
    <location>
        <begin position="33"/>
        <end position="174"/>
    </location>
</feature>
<accession>A0A840LE94</accession>
<keyword evidence="3" id="KW-1185">Reference proteome</keyword>
<dbReference type="Proteomes" id="UP000562027">
    <property type="component" value="Unassembled WGS sequence"/>
</dbReference>
<dbReference type="EMBL" id="JACHLP010000013">
    <property type="protein sequence ID" value="MBB4846011.1"/>
    <property type="molecule type" value="Genomic_DNA"/>
</dbReference>
<keyword evidence="1" id="KW-0732">Signal</keyword>
<sequence length="174" mass="18736">MPCLIADSCRRPTRLLLPLLLAGGLLSPSAQAGEWVASLGYGQWFNIKGLEWQLGYRFKSDQLGFNLMPLSGILHDRDSAFGSLLRVNDSSPNACQSGSSAQSRSNYCADWTDDYAVLASADWSFKSGMSLGAGARLSRHSTLFATARFSLSKELALQVNGAANYFALGLSLGF</sequence>
<dbReference type="RefSeq" id="WP_184304478.1">
    <property type="nucleotide sequence ID" value="NZ_JACHLP010000013.1"/>
</dbReference>
<proteinExistence type="predicted"/>
<protein>
    <recommendedName>
        <fullName evidence="4">Outer membrane protein with beta-barrel domain</fullName>
    </recommendedName>
</protein>
<evidence type="ECO:0008006" key="4">
    <source>
        <dbReference type="Google" id="ProtNLM"/>
    </source>
</evidence>